<comment type="caution">
    <text evidence="1">The sequence shown here is derived from an EMBL/GenBank/DDBJ whole genome shotgun (WGS) entry which is preliminary data.</text>
</comment>
<organism evidence="1 2">
    <name type="scientific">Flammeovirga agarivorans</name>
    <dbReference type="NCBI Taxonomy" id="2726742"/>
    <lineage>
        <taxon>Bacteria</taxon>
        <taxon>Pseudomonadati</taxon>
        <taxon>Bacteroidota</taxon>
        <taxon>Cytophagia</taxon>
        <taxon>Cytophagales</taxon>
        <taxon>Flammeovirgaceae</taxon>
        <taxon>Flammeovirga</taxon>
    </lineage>
</organism>
<dbReference type="AlphaFoldDB" id="A0A7X8SL70"/>
<dbReference type="SUPFAM" id="SSF82185">
    <property type="entry name" value="Histone H3 K4-specific methyltransferase SET7/9 N-terminal domain"/>
    <property type="match status" value="1"/>
</dbReference>
<gene>
    <name evidence="1" type="ORF">HGP29_13100</name>
</gene>
<keyword evidence="2" id="KW-1185">Reference proteome</keyword>
<dbReference type="Gene3D" id="3.90.930.1">
    <property type="match status" value="1"/>
</dbReference>
<sequence>MEHQALVLNKYITLFFLIIFFSSCQKGKKEENIVDFKYLPTVHVDSVSHQAKGGIFYVNQQPFSGAIYWSYSNGDTLRVKRYYKGKKEGQWSRYYPDHVMKEKRFFHLGKKEGNHKGFYQNGSLKFHYELSNDVYEGNSKAWTMDGILIRDQNYHLGQEEGSQKVWYDNGKIKANYVIKDGRRYGLLGTKNCINVSDNAI</sequence>
<dbReference type="RefSeq" id="WP_168882877.1">
    <property type="nucleotide sequence ID" value="NZ_JABAIL010000004.1"/>
</dbReference>
<evidence type="ECO:0000313" key="2">
    <source>
        <dbReference type="Proteomes" id="UP000585050"/>
    </source>
</evidence>
<evidence type="ECO:0000313" key="1">
    <source>
        <dbReference type="EMBL" id="NLR92157.1"/>
    </source>
</evidence>
<proteinExistence type="predicted"/>
<dbReference type="EMBL" id="JABAIL010000004">
    <property type="protein sequence ID" value="NLR92157.1"/>
    <property type="molecule type" value="Genomic_DNA"/>
</dbReference>
<name>A0A7X8SL70_9BACT</name>
<dbReference type="Proteomes" id="UP000585050">
    <property type="component" value="Unassembled WGS sequence"/>
</dbReference>
<accession>A0A7X8SL70</accession>
<reference evidence="1 2" key="1">
    <citation type="submission" date="2020-04" db="EMBL/GenBank/DDBJ databases">
        <title>Flammeovirga sp. SR4, a novel species isolated from seawater.</title>
        <authorList>
            <person name="Wang X."/>
        </authorList>
    </citation>
    <scope>NUCLEOTIDE SEQUENCE [LARGE SCALE GENOMIC DNA]</scope>
    <source>
        <strain evidence="1 2">SR4</strain>
    </source>
</reference>
<protein>
    <submittedName>
        <fullName evidence="1">Toxin-antitoxin system YwqK family antitoxin</fullName>
    </submittedName>
</protein>